<evidence type="ECO:0000259" key="7">
    <source>
        <dbReference type="SMART" id="SM01030"/>
    </source>
</evidence>
<dbReference type="Gene3D" id="3.90.260.10">
    <property type="entry name" value="Transglutaminase-like"/>
    <property type="match status" value="1"/>
</dbReference>
<feature type="domain" description="Rad4 beta-hairpin" evidence="8">
    <location>
        <begin position="402"/>
        <end position="465"/>
    </location>
</feature>
<dbReference type="AlphaFoldDB" id="A0A316VFR4"/>
<dbReference type="InterPro" id="IPR018328">
    <property type="entry name" value="Rad4_beta-hairpin_dom3"/>
</dbReference>
<dbReference type="OrthoDB" id="300780at2759"/>
<dbReference type="GO" id="GO:0006298">
    <property type="term" value="P:mismatch repair"/>
    <property type="evidence" value="ECO:0007669"/>
    <property type="project" value="TreeGrafter"/>
</dbReference>
<dbReference type="Proteomes" id="UP000245771">
    <property type="component" value="Unassembled WGS sequence"/>
</dbReference>
<evidence type="ECO:0000313" key="10">
    <source>
        <dbReference type="EMBL" id="PWN34841.1"/>
    </source>
</evidence>
<dbReference type="InParanoid" id="A0A316VFR4"/>
<dbReference type="InterPro" id="IPR018327">
    <property type="entry name" value="BHD_2"/>
</dbReference>
<dbReference type="InterPro" id="IPR042488">
    <property type="entry name" value="Rad4_BHD3_sf"/>
</dbReference>
<evidence type="ECO:0000313" key="11">
    <source>
        <dbReference type="Proteomes" id="UP000245771"/>
    </source>
</evidence>
<feature type="region of interest" description="Disordered" evidence="6">
    <location>
        <begin position="161"/>
        <end position="186"/>
    </location>
</feature>
<reference evidence="10 11" key="1">
    <citation type="journal article" date="2018" name="Mol. Biol. Evol.">
        <title>Broad Genomic Sampling Reveals a Smut Pathogenic Ancestry of the Fungal Clade Ustilaginomycotina.</title>
        <authorList>
            <person name="Kijpornyongpan T."/>
            <person name="Mondo S.J."/>
            <person name="Barry K."/>
            <person name="Sandor L."/>
            <person name="Lee J."/>
            <person name="Lipzen A."/>
            <person name="Pangilinan J."/>
            <person name="LaButti K."/>
            <person name="Hainaut M."/>
            <person name="Henrissat B."/>
            <person name="Grigoriev I.V."/>
            <person name="Spatafora J.W."/>
            <person name="Aime M.C."/>
        </authorList>
    </citation>
    <scope>NUCLEOTIDE SEQUENCE [LARGE SCALE GENOMIC DNA]</scope>
    <source>
        <strain evidence="10 11">MCA 3882</strain>
    </source>
</reference>
<feature type="compositionally biased region" description="Polar residues" evidence="6">
    <location>
        <begin position="161"/>
        <end position="176"/>
    </location>
</feature>
<dbReference type="GO" id="GO:0003697">
    <property type="term" value="F:single-stranded DNA binding"/>
    <property type="evidence" value="ECO:0007669"/>
    <property type="project" value="TreeGrafter"/>
</dbReference>
<organism evidence="10 11">
    <name type="scientific">Meira miltonrushii</name>
    <dbReference type="NCBI Taxonomy" id="1280837"/>
    <lineage>
        <taxon>Eukaryota</taxon>
        <taxon>Fungi</taxon>
        <taxon>Dikarya</taxon>
        <taxon>Basidiomycota</taxon>
        <taxon>Ustilaginomycotina</taxon>
        <taxon>Exobasidiomycetes</taxon>
        <taxon>Exobasidiales</taxon>
        <taxon>Brachybasidiaceae</taxon>
        <taxon>Meira</taxon>
    </lineage>
</organism>
<evidence type="ECO:0000256" key="4">
    <source>
        <dbReference type="ARBA" id="ARBA00023204"/>
    </source>
</evidence>
<dbReference type="SMART" id="SM01030">
    <property type="entry name" value="BHD_1"/>
    <property type="match status" value="1"/>
</dbReference>
<dbReference type="SUPFAM" id="SSF54001">
    <property type="entry name" value="Cysteine proteinases"/>
    <property type="match status" value="1"/>
</dbReference>
<keyword evidence="5" id="KW-0539">Nucleus</keyword>
<feature type="domain" description="Rad4 beta-hairpin" evidence="9">
    <location>
        <begin position="472"/>
        <end position="546"/>
    </location>
</feature>
<dbReference type="Pfam" id="PF10403">
    <property type="entry name" value="BHD_1"/>
    <property type="match status" value="1"/>
</dbReference>
<dbReference type="InterPro" id="IPR038765">
    <property type="entry name" value="Papain-like_cys_pep_sf"/>
</dbReference>
<feature type="non-terminal residue" evidence="10">
    <location>
        <position position="1"/>
    </location>
</feature>
<keyword evidence="3" id="KW-0227">DNA damage</keyword>
<evidence type="ECO:0000256" key="1">
    <source>
        <dbReference type="ARBA" id="ARBA00004123"/>
    </source>
</evidence>
<dbReference type="Pfam" id="PF10404">
    <property type="entry name" value="BHD_2"/>
    <property type="match status" value="1"/>
</dbReference>
<evidence type="ECO:0000256" key="2">
    <source>
        <dbReference type="ARBA" id="ARBA00009525"/>
    </source>
</evidence>
<evidence type="ECO:0000259" key="8">
    <source>
        <dbReference type="SMART" id="SM01031"/>
    </source>
</evidence>
<dbReference type="GO" id="GO:0000111">
    <property type="term" value="C:nucleotide-excision repair factor 2 complex"/>
    <property type="evidence" value="ECO:0007669"/>
    <property type="project" value="TreeGrafter"/>
</dbReference>
<dbReference type="EMBL" id="KZ819603">
    <property type="protein sequence ID" value="PWN34841.1"/>
    <property type="molecule type" value="Genomic_DNA"/>
</dbReference>
<dbReference type="GO" id="GO:0006289">
    <property type="term" value="P:nucleotide-excision repair"/>
    <property type="evidence" value="ECO:0007669"/>
    <property type="project" value="InterPro"/>
</dbReference>
<evidence type="ECO:0000259" key="9">
    <source>
        <dbReference type="SMART" id="SM01032"/>
    </source>
</evidence>
<dbReference type="Gene3D" id="3.30.70.2460">
    <property type="entry name" value="Rad4, beta-hairpin domain BHD3"/>
    <property type="match status" value="1"/>
</dbReference>
<dbReference type="InterPro" id="IPR004583">
    <property type="entry name" value="DNA_repair_Rad4"/>
</dbReference>
<dbReference type="InterPro" id="IPR036985">
    <property type="entry name" value="Transglutaminase-like_sf"/>
</dbReference>
<dbReference type="Gene3D" id="3.30.60.290">
    <property type="entry name" value="Rad4, beta-hairpin domain BHD2"/>
    <property type="match status" value="1"/>
</dbReference>
<comment type="subcellular location">
    <subcellularLocation>
        <location evidence="1">Nucleus</location>
    </subcellularLocation>
</comment>
<protein>
    <submittedName>
        <fullName evidence="10">Rad4-domain-containing protein</fullName>
    </submittedName>
</protein>
<feature type="non-terminal residue" evidence="10">
    <location>
        <position position="586"/>
    </location>
</feature>
<dbReference type="Gene3D" id="2.20.20.110">
    <property type="entry name" value="Rad4, beta-hairpin domain BHD1"/>
    <property type="match status" value="1"/>
</dbReference>
<dbReference type="Pfam" id="PF10405">
    <property type="entry name" value="BHD_3"/>
    <property type="match status" value="1"/>
</dbReference>
<dbReference type="GO" id="GO:0003684">
    <property type="term" value="F:damaged DNA binding"/>
    <property type="evidence" value="ECO:0007669"/>
    <property type="project" value="InterPro"/>
</dbReference>
<comment type="similarity">
    <text evidence="2">Belongs to the XPC family.</text>
</comment>
<evidence type="ECO:0000256" key="3">
    <source>
        <dbReference type="ARBA" id="ARBA00022763"/>
    </source>
</evidence>
<feature type="domain" description="Rad4 beta-hairpin" evidence="7">
    <location>
        <begin position="350"/>
        <end position="400"/>
    </location>
</feature>
<name>A0A316VFR4_9BASI</name>
<sequence>IVTPRDRMVRLATHKWTVLSLIAHTRARNAMINDESLRDRLYGLVPNAYLEKLRMIHKKKIPLQTERVRLFEIFLEDLTEWWRDLLKEITLFGIGNSTKPTYMRLADVQHRTRSSQDMLSYVEKMSGSREDNAQLFAALCRSLGIPARLVISIQCPGWTASPSSTKSNAVANSNETPAKIDENDYRGEKWRGLDKPLEVKYQPKLRAIKAKPLKPTEVAAEEADAEPIDTQSPPTMWVEVFSKPWQKWITVDPIRGIVTPTGNRRMEPSNSDKSNRLVYVLAFEEDGHARDVTARYTRTLYSRISRMRPPSTKKGGEETDWWSRVVASVQRQERFARDFEEDEEMQTAASREPMPSSVAAFKDHPVYALEKHLKRDEVIFPAKQAGTFQGTPVFLRANVIACRSSRQWYNEGRVINEGEDALKWVKSRGYTLANKRAEEEARQQGMDGLQEGLYAPFQTEVYTAPPVVDGKIPTNAFGNVDLFVDSMLPPGGVHIPYNGAGKVAKKLEIPYAEAVVGFEFRKHRGMPKIKGIVVAEEYGETVTEAFLEYEEEAAAKDAKRKKEQALKAKRKEINAVKIKARLQRDY</sequence>
<evidence type="ECO:0000256" key="5">
    <source>
        <dbReference type="ARBA" id="ARBA00023242"/>
    </source>
</evidence>
<dbReference type="FunFam" id="3.30.70.2460:FF:000001">
    <property type="entry name" value="DNA repair protein Rad4 family"/>
    <property type="match status" value="1"/>
</dbReference>
<dbReference type="FunCoup" id="A0A316VFR4">
    <property type="interactions" value="75"/>
</dbReference>
<dbReference type="RefSeq" id="XP_025355143.1">
    <property type="nucleotide sequence ID" value="XM_025496063.1"/>
</dbReference>
<dbReference type="InterPro" id="IPR018325">
    <property type="entry name" value="Rad4/PNGase_transGLS-fold"/>
</dbReference>
<dbReference type="GO" id="GO:0005737">
    <property type="term" value="C:cytoplasm"/>
    <property type="evidence" value="ECO:0007669"/>
    <property type="project" value="TreeGrafter"/>
</dbReference>
<evidence type="ECO:0000256" key="6">
    <source>
        <dbReference type="SAM" id="MobiDB-lite"/>
    </source>
</evidence>
<dbReference type="GeneID" id="37017844"/>
<dbReference type="STRING" id="1280837.A0A316VFR4"/>
<keyword evidence="11" id="KW-1185">Reference proteome</keyword>
<dbReference type="SMART" id="SM01031">
    <property type="entry name" value="BHD_2"/>
    <property type="match status" value="1"/>
</dbReference>
<dbReference type="PANTHER" id="PTHR12135:SF0">
    <property type="entry name" value="DNA REPAIR PROTEIN COMPLEMENTING XP-C CELLS"/>
    <property type="match status" value="1"/>
</dbReference>
<gene>
    <name evidence="10" type="ORF">FA14DRAFT_114602</name>
</gene>
<proteinExistence type="inferred from homology"/>
<keyword evidence="4" id="KW-0234">DNA repair</keyword>
<dbReference type="Pfam" id="PF03835">
    <property type="entry name" value="Rad4"/>
    <property type="match status" value="1"/>
</dbReference>
<dbReference type="PANTHER" id="PTHR12135">
    <property type="entry name" value="DNA REPAIR PROTEIN XP-C / RAD4"/>
    <property type="match status" value="1"/>
</dbReference>
<dbReference type="GO" id="GO:0071942">
    <property type="term" value="C:XPC complex"/>
    <property type="evidence" value="ECO:0007669"/>
    <property type="project" value="TreeGrafter"/>
</dbReference>
<dbReference type="SMART" id="SM01032">
    <property type="entry name" value="BHD_3"/>
    <property type="match status" value="1"/>
</dbReference>
<dbReference type="InterPro" id="IPR018326">
    <property type="entry name" value="Rad4_beta-hairpin_dom1"/>
</dbReference>
<accession>A0A316VFR4</accession>